<evidence type="ECO:0000256" key="2">
    <source>
        <dbReference type="SAM" id="MobiDB-lite"/>
    </source>
</evidence>
<dbReference type="AlphaFoldDB" id="A0A502G3V1"/>
<name>A0A502G3V1_9PROT</name>
<evidence type="ECO:0000313" key="4">
    <source>
        <dbReference type="Proteomes" id="UP000317078"/>
    </source>
</evidence>
<gene>
    <name evidence="3" type="ORF">EAH89_13225</name>
</gene>
<proteinExistence type="predicted"/>
<evidence type="ECO:0000313" key="3">
    <source>
        <dbReference type="EMBL" id="TPG55896.1"/>
    </source>
</evidence>
<comment type="caution">
    <text evidence="3">The sequence shown here is derived from an EMBL/GenBank/DDBJ whole genome shotgun (WGS) entry which is preliminary data.</text>
</comment>
<dbReference type="EMBL" id="RCZP01000011">
    <property type="protein sequence ID" value="TPG55896.1"/>
    <property type="molecule type" value="Genomic_DNA"/>
</dbReference>
<keyword evidence="1" id="KW-0175">Coiled coil</keyword>
<feature type="coiled-coil region" evidence="1">
    <location>
        <begin position="87"/>
        <end position="117"/>
    </location>
</feature>
<organism evidence="3 4">
    <name type="scientific">Muricoccus nepalensis</name>
    <dbReference type="NCBI Taxonomy" id="1854500"/>
    <lineage>
        <taxon>Bacteria</taxon>
        <taxon>Pseudomonadati</taxon>
        <taxon>Pseudomonadota</taxon>
        <taxon>Alphaproteobacteria</taxon>
        <taxon>Acetobacterales</taxon>
        <taxon>Roseomonadaceae</taxon>
        <taxon>Muricoccus</taxon>
    </lineage>
</organism>
<dbReference type="Proteomes" id="UP000317078">
    <property type="component" value="Unassembled WGS sequence"/>
</dbReference>
<protein>
    <submittedName>
        <fullName evidence="3">Uncharacterized protein</fullName>
    </submittedName>
</protein>
<sequence length="137" mass="14947">MTLAAIERVSRELPEGAVSAKTVLRNPECRALYAAAAGAGTRRTTRSGQRALRAELAVASDGGKDGTPIAPSTTELRRARRLDRRSKEELAAIIIRLEREVEELHRHNANLREVLLRNGLGRSRQAETELPTAGLST</sequence>
<evidence type="ECO:0000256" key="1">
    <source>
        <dbReference type="SAM" id="Coils"/>
    </source>
</evidence>
<feature type="region of interest" description="Disordered" evidence="2">
    <location>
        <begin position="59"/>
        <end position="80"/>
    </location>
</feature>
<reference evidence="3 4" key="1">
    <citation type="journal article" date="2019" name="Environ. Microbiol.">
        <title>Species interactions and distinct microbial communities in high Arctic permafrost affected cryosols are associated with the CH4 and CO2 gas fluxes.</title>
        <authorList>
            <person name="Altshuler I."/>
            <person name="Hamel J."/>
            <person name="Turney S."/>
            <person name="Magnuson E."/>
            <person name="Levesque R."/>
            <person name="Greer C."/>
            <person name="Whyte L.G."/>
        </authorList>
    </citation>
    <scope>NUCLEOTIDE SEQUENCE [LARGE SCALE GENOMIC DNA]</scope>
    <source>
        <strain evidence="3 4">S9.3B</strain>
    </source>
</reference>
<accession>A0A502G3V1</accession>
<keyword evidence="4" id="KW-1185">Reference proteome</keyword>